<gene>
    <name evidence="2" type="ORF">CU635_01030</name>
    <name evidence="3" type="ORF">CVD25_03435</name>
</gene>
<accession>A0A2N5GSA9</accession>
<evidence type="ECO:0000256" key="1">
    <source>
        <dbReference type="SAM" id="Phobius"/>
    </source>
</evidence>
<dbReference type="Proteomes" id="UP000234951">
    <property type="component" value="Unassembled WGS sequence"/>
</dbReference>
<sequence>MGLNQKSVTDLKREQWAASLDYSKIAKSSSFQRLLKSKKNFILPFSLFFLAFYFTLPILTAYSKVLNNPAVGAISWAWVFAFAQFIMTWTLCIIYSNKAAGFDKIVEEVIEETRGARRKNA</sequence>
<reference evidence="3 5" key="2">
    <citation type="submission" date="2017-12" db="EMBL/GenBank/DDBJ databases">
        <title>Comparative Functional Genomics of Dry Heat Resistant strains isolated from the Viking Spacecraft.</title>
        <authorList>
            <person name="Seuylemezian A."/>
            <person name="Cooper K."/>
            <person name="Vaishampayan P."/>
        </authorList>
    </citation>
    <scope>NUCLEOTIDE SEQUENCE [LARGE SCALE GENOMIC DNA]</scope>
    <source>
        <strain evidence="3 5">ATCC 29669</strain>
    </source>
</reference>
<organism evidence="2 4">
    <name type="scientific">Bacillus canaveralius</name>
    <dbReference type="NCBI Taxonomy" id="1403243"/>
    <lineage>
        <taxon>Bacteria</taxon>
        <taxon>Bacillati</taxon>
        <taxon>Bacillota</taxon>
        <taxon>Bacilli</taxon>
        <taxon>Bacillales</taxon>
        <taxon>Bacillaceae</taxon>
        <taxon>Bacillus</taxon>
    </lineage>
</organism>
<keyword evidence="1" id="KW-0812">Transmembrane</keyword>
<protein>
    <submittedName>
        <fullName evidence="2">DUF485 domain-containing protein</fullName>
    </submittedName>
</protein>
<feature type="transmembrane region" description="Helical" evidence="1">
    <location>
        <begin position="41"/>
        <end position="62"/>
    </location>
</feature>
<dbReference type="RefSeq" id="WP_101575319.1">
    <property type="nucleotide sequence ID" value="NZ_PGVA01000002.1"/>
</dbReference>
<reference evidence="2 4" key="1">
    <citation type="submission" date="2017-11" db="EMBL/GenBank/DDBJ databases">
        <title>Comparitive Functional Genomics of Dry Heat Resistant strains isolated from the Viking Spacecraft.</title>
        <authorList>
            <person name="Seuylemezian A."/>
            <person name="Cooper K."/>
            <person name="Vaishampayan P."/>
        </authorList>
    </citation>
    <scope>NUCLEOTIDE SEQUENCE [LARGE SCALE GENOMIC DNA]</scope>
    <source>
        <strain evidence="2 4">M4.6</strain>
    </source>
</reference>
<evidence type="ECO:0000313" key="4">
    <source>
        <dbReference type="Proteomes" id="UP000234951"/>
    </source>
</evidence>
<dbReference type="PANTHER" id="PTHR38441">
    <property type="entry name" value="INTEGRAL MEMBRANE PROTEIN-RELATED"/>
    <property type="match status" value="1"/>
</dbReference>
<dbReference type="Proteomes" id="UP000235114">
    <property type="component" value="Unassembled WGS sequence"/>
</dbReference>
<keyword evidence="5" id="KW-1185">Reference proteome</keyword>
<evidence type="ECO:0000313" key="3">
    <source>
        <dbReference type="EMBL" id="PLS00305.1"/>
    </source>
</evidence>
<evidence type="ECO:0000313" key="5">
    <source>
        <dbReference type="Proteomes" id="UP000235114"/>
    </source>
</evidence>
<dbReference type="EMBL" id="PGVD01000012">
    <property type="protein sequence ID" value="PLS00305.1"/>
    <property type="molecule type" value="Genomic_DNA"/>
</dbReference>
<dbReference type="InterPro" id="IPR007436">
    <property type="entry name" value="DUF485"/>
</dbReference>
<dbReference type="Pfam" id="PF04341">
    <property type="entry name" value="DUF485"/>
    <property type="match status" value="1"/>
</dbReference>
<name>A0A2N5GSA9_9BACI</name>
<keyword evidence="1" id="KW-1133">Transmembrane helix</keyword>
<feature type="transmembrane region" description="Helical" evidence="1">
    <location>
        <begin position="74"/>
        <end position="95"/>
    </location>
</feature>
<dbReference type="AlphaFoldDB" id="A0A2N5GSA9"/>
<dbReference type="PANTHER" id="PTHR38441:SF1">
    <property type="entry name" value="MEMBRANE PROTEIN"/>
    <property type="match status" value="1"/>
</dbReference>
<evidence type="ECO:0000313" key="2">
    <source>
        <dbReference type="EMBL" id="PLR86534.1"/>
    </source>
</evidence>
<keyword evidence="1" id="KW-0472">Membrane</keyword>
<dbReference type="OrthoDB" id="2886991at2"/>
<dbReference type="EMBL" id="PGVA01000002">
    <property type="protein sequence ID" value="PLR86534.1"/>
    <property type="molecule type" value="Genomic_DNA"/>
</dbReference>
<proteinExistence type="predicted"/>
<comment type="caution">
    <text evidence="2">The sequence shown here is derived from an EMBL/GenBank/DDBJ whole genome shotgun (WGS) entry which is preliminary data.</text>
</comment>